<dbReference type="HOGENOM" id="CLU_2897883_0_0_6"/>
<dbReference type="AlphaFoldDB" id="A0A0C5VHW1"/>
<accession>A0A0C5VHW1</accession>
<proteinExistence type="predicted"/>
<dbReference type="KEGG" id="gsn:YC6258_00903"/>
<dbReference type="EMBL" id="CP007142">
    <property type="protein sequence ID" value="AJQ92953.1"/>
    <property type="molecule type" value="Genomic_DNA"/>
</dbReference>
<reference evidence="1 2" key="1">
    <citation type="submission" date="2014-01" db="EMBL/GenBank/DDBJ databases">
        <title>Full genme sequencing of cellulolytic bacterium Gynuella sunshinyii YC6258T gen. nov., sp. nov.</title>
        <authorList>
            <person name="Khan H."/>
            <person name="Chung E.J."/>
            <person name="Chung Y.R."/>
        </authorList>
    </citation>
    <scope>NUCLEOTIDE SEQUENCE [LARGE SCALE GENOMIC DNA]</scope>
    <source>
        <strain evidence="1 2">YC6258</strain>
    </source>
</reference>
<dbReference type="Proteomes" id="UP000032266">
    <property type="component" value="Chromosome"/>
</dbReference>
<sequence>MHALSTHVFDCGQEIVVGMVLSDTRYLSRFLGRICWHKKTGICPFSAIKRFSLQRLSVLYRL</sequence>
<name>A0A0C5VHW1_9GAMM</name>
<gene>
    <name evidence="1" type="ORF">YC6258_00903</name>
</gene>
<protein>
    <submittedName>
        <fullName evidence="1">Uncharacterized protein</fullName>
    </submittedName>
</protein>
<evidence type="ECO:0000313" key="2">
    <source>
        <dbReference type="Proteomes" id="UP000032266"/>
    </source>
</evidence>
<keyword evidence="2" id="KW-1185">Reference proteome</keyword>
<evidence type="ECO:0000313" key="1">
    <source>
        <dbReference type="EMBL" id="AJQ92953.1"/>
    </source>
</evidence>
<organism evidence="1 2">
    <name type="scientific">Gynuella sunshinyii YC6258</name>
    <dbReference type="NCBI Taxonomy" id="1445510"/>
    <lineage>
        <taxon>Bacteria</taxon>
        <taxon>Pseudomonadati</taxon>
        <taxon>Pseudomonadota</taxon>
        <taxon>Gammaproteobacteria</taxon>
        <taxon>Oceanospirillales</taxon>
        <taxon>Saccharospirillaceae</taxon>
        <taxon>Gynuella</taxon>
    </lineage>
</organism>